<evidence type="ECO:0000256" key="2">
    <source>
        <dbReference type="ARBA" id="ARBA00022679"/>
    </source>
</evidence>
<keyword evidence="8" id="KW-1185">Reference proteome</keyword>
<evidence type="ECO:0000256" key="5">
    <source>
        <dbReference type="ARBA" id="ARBA00023136"/>
    </source>
</evidence>
<protein>
    <submittedName>
        <fullName evidence="9 10">Lysophospholipid acyltransferase 1</fullName>
    </submittedName>
</protein>
<dbReference type="GO" id="GO:0030258">
    <property type="term" value="P:lipid modification"/>
    <property type="evidence" value="ECO:0007669"/>
    <property type="project" value="TreeGrafter"/>
</dbReference>
<evidence type="ECO:0000313" key="8">
    <source>
        <dbReference type="Proteomes" id="UP000694867"/>
    </source>
</evidence>
<keyword evidence="2" id="KW-0808">Transferase</keyword>
<keyword evidence="3 7" id="KW-0812">Transmembrane</keyword>
<evidence type="ECO:0000313" key="10">
    <source>
        <dbReference type="RefSeq" id="XP_018496744.1"/>
    </source>
</evidence>
<evidence type="ECO:0000313" key="9">
    <source>
        <dbReference type="RefSeq" id="XP_003747942.1"/>
    </source>
</evidence>
<dbReference type="GO" id="GO:0016020">
    <property type="term" value="C:membrane"/>
    <property type="evidence" value="ECO:0007669"/>
    <property type="project" value="UniProtKB-SubCell"/>
</dbReference>
<evidence type="ECO:0000256" key="4">
    <source>
        <dbReference type="ARBA" id="ARBA00022989"/>
    </source>
</evidence>
<dbReference type="AlphaFoldDB" id="A0AAJ6W0T0"/>
<reference evidence="9 10" key="1">
    <citation type="submission" date="2025-04" db="UniProtKB">
        <authorList>
            <consortium name="RefSeq"/>
        </authorList>
    </citation>
    <scope>IDENTIFICATION</scope>
</reference>
<sequence length="471" mass="53398">MSHWKSQLDNYHGSVMLQPVAQMVGVQVDKLNFLLAGFSSIGLGYLYSKALPVGVASVATRKASLIVLGLSILYFCYGRDVLHVIAEAILGYVLMRTIPISKLPQFTLMAALGYQSICHVIRQYIDPDGYTIDITGAIMMLTQRLSTLAFSLRDGAQPEGTTEEQKRDAVKEQPDALSYFAYMFDFHEILAGPLISYNEFLRIAEGRNLRADKPPPSPHREVLRKVLYVVINAMLILFAVPKLTETELLSEWYGALPLLKKVFYLTLFSFLSRAQYYLVWKMSEAVCNSSGYGYYVTPEGEEKWDGADNIRIFKLETAPSLKVVLDNWNVSTQRWLKHVCYDRKVESKTVMTFFISAVWHGFYPGYFLAFMTCSLFVTASRKMRRCIRPRVVKGPGSQFLYDVVTFVFSSAFLAYTTMPFVLLQFGKAVHVWREVYFFGHVLALLAFAVPYVLPPVRQTTTDSKSTNGKSH</sequence>
<dbReference type="Pfam" id="PF03062">
    <property type="entry name" value="MBOAT"/>
    <property type="match status" value="1"/>
</dbReference>
<dbReference type="Proteomes" id="UP000694867">
    <property type="component" value="Unplaced"/>
</dbReference>
<evidence type="ECO:0000256" key="7">
    <source>
        <dbReference type="SAM" id="Phobius"/>
    </source>
</evidence>
<proteinExistence type="predicted"/>
<evidence type="ECO:0000256" key="1">
    <source>
        <dbReference type="ARBA" id="ARBA00004141"/>
    </source>
</evidence>
<comment type="subcellular location">
    <subcellularLocation>
        <location evidence="1">Membrane</location>
        <topology evidence="1">Multi-pass membrane protein</topology>
    </subcellularLocation>
</comment>
<dbReference type="RefSeq" id="XP_018496744.1">
    <property type="nucleotide sequence ID" value="XM_018641228.1"/>
</dbReference>
<dbReference type="GO" id="GO:0016746">
    <property type="term" value="F:acyltransferase activity"/>
    <property type="evidence" value="ECO:0007669"/>
    <property type="project" value="UniProtKB-KW"/>
</dbReference>
<feature type="transmembrane region" description="Helical" evidence="7">
    <location>
        <begin position="399"/>
        <end position="423"/>
    </location>
</feature>
<feature type="transmembrane region" description="Helical" evidence="7">
    <location>
        <begin position="435"/>
        <end position="453"/>
    </location>
</feature>
<dbReference type="GeneID" id="100902235"/>
<dbReference type="KEGG" id="goe:100902235"/>
<keyword evidence="6 9" id="KW-0012">Acyltransferase</keyword>
<dbReference type="RefSeq" id="XP_003747942.1">
    <property type="nucleotide sequence ID" value="XM_003747894.2"/>
</dbReference>
<organism evidence="8 9">
    <name type="scientific">Galendromus occidentalis</name>
    <name type="common">western predatory mite</name>
    <dbReference type="NCBI Taxonomy" id="34638"/>
    <lineage>
        <taxon>Eukaryota</taxon>
        <taxon>Metazoa</taxon>
        <taxon>Ecdysozoa</taxon>
        <taxon>Arthropoda</taxon>
        <taxon>Chelicerata</taxon>
        <taxon>Arachnida</taxon>
        <taxon>Acari</taxon>
        <taxon>Parasitiformes</taxon>
        <taxon>Mesostigmata</taxon>
        <taxon>Gamasina</taxon>
        <taxon>Phytoseioidea</taxon>
        <taxon>Phytoseiidae</taxon>
        <taxon>Typhlodrominae</taxon>
        <taxon>Galendromus</taxon>
    </lineage>
</organism>
<dbReference type="InterPro" id="IPR004299">
    <property type="entry name" value="MBOAT_fam"/>
</dbReference>
<evidence type="ECO:0000256" key="3">
    <source>
        <dbReference type="ARBA" id="ARBA00022692"/>
    </source>
</evidence>
<dbReference type="InterPro" id="IPR049941">
    <property type="entry name" value="LPLAT_7/PORCN-like"/>
</dbReference>
<dbReference type="PANTHER" id="PTHR13906:SF4">
    <property type="entry name" value="LYSOPHOSPHOLIPID ACYLTRANSFERASE 6"/>
    <property type="match status" value="1"/>
</dbReference>
<feature type="transmembrane region" description="Helical" evidence="7">
    <location>
        <begin position="353"/>
        <end position="379"/>
    </location>
</feature>
<keyword evidence="4 7" id="KW-1133">Transmembrane helix</keyword>
<keyword evidence="5 7" id="KW-0472">Membrane</keyword>
<gene>
    <name evidence="9 10" type="primary">LOC100902235</name>
</gene>
<name>A0AAJ6W0T0_9ACAR</name>
<dbReference type="PANTHER" id="PTHR13906">
    <property type="entry name" value="PORCUPINE"/>
    <property type="match status" value="1"/>
</dbReference>
<accession>A0AAJ6W0T0</accession>
<evidence type="ECO:0000256" key="6">
    <source>
        <dbReference type="ARBA" id="ARBA00023315"/>
    </source>
</evidence>